<dbReference type="Proteomes" id="UP001281614">
    <property type="component" value="Unassembled WGS sequence"/>
</dbReference>
<organism evidence="2 3">
    <name type="scientific">Colletotrichum kahawae</name>
    <name type="common">Coffee berry disease fungus</name>
    <dbReference type="NCBI Taxonomy" id="34407"/>
    <lineage>
        <taxon>Eukaryota</taxon>
        <taxon>Fungi</taxon>
        <taxon>Dikarya</taxon>
        <taxon>Ascomycota</taxon>
        <taxon>Pezizomycotina</taxon>
        <taxon>Sordariomycetes</taxon>
        <taxon>Hypocreomycetidae</taxon>
        <taxon>Glomerellales</taxon>
        <taxon>Glomerellaceae</taxon>
        <taxon>Colletotrichum</taxon>
        <taxon>Colletotrichum gloeosporioides species complex</taxon>
    </lineage>
</organism>
<evidence type="ECO:0000313" key="3">
    <source>
        <dbReference type="Proteomes" id="UP001281614"/>
    </source>
</evidence>
<reference evidence="2" key="1">
    <citation type="submission" date="2023-02" db="EMBL/GenBank/DDBJ databases">
        <title>Colletotrichum kahawae CIFC_Que2 genome sequencing and assembly.</title>
        <authorList>
            <person name="Baroncelli R."/>
        </authorList>
    </citation>
    <scope>NUCLEOTIDE SEQUENCE</scope>
    <source>
        <strain evidence="2">CIFC_Que2</strain>
    </source>
</reference>
<name>A0AAE0D6W9_COLKA</name>
<protein>
    <submittedName>
        <fullName evidence="2">C2H2 finger domain-containing protein</fullName>
    </submittedName>
</protein>
<accession>A0AAE0D6W9</accession>
<dbReference type="AlphaFoldDB" id="A0AAE0D6W9"/>
<evidence type="ECO:0000313" key="2">
    <source>
        <dbReference type="EMBL" id="KAK2762536.1"/>
    </source>
</evidence>
<dbReference type="EMBL" id="VYYT01000150">
    <property type="protein sequence ID" value="KAK2762536.1"/>
    <property type="molecule type" value="Genomic_DNA"/>
</dbReference>
<gene>
    <name evidence="2" type="ORF">CKAH01_16076</name>
</gene>
<proteinExistence type="predicted"/>
<evidence type="ECO:0000256" key="1">
    <source>
        <dbReference type="SAM" id="MobiDB-lite"/>
    </source>
</evidence>
<sequence>MGAALPVEPIPRSIRSQSQTITTRSIIPSRLPNHFLLWRSADDEKGDSSSDATDIDDLCDDDVDVEDQIRLFDGNLQSSEYWRHKVEAFTEDPFACQDYSPGTTVLLDAVEE</sequence>
<comment type="caution">
    <text evidence="2">The sequence shown here is derived from an EMBL/GenBank/DDBJ whole genome shotgun (WGS) entry which is preliminary data.</text>
</comment>
<feature type="region of interest" description="Disordered" evidence="1">
    <location>
        <begin position="1"/>
        <end position="21"/>
    </location>
</feature>
<keyword evidence="3" id="KW-1185">Reference proteome</keyword>